<dbReference type="AlphaFoldDB" id="A0A557SUH8"/>
<gene>
    <name evidence="2" type="ORF">NARC_90165</name>
</gene>
<dbReference type="GO" id="GO:0003756">
    <property type="term" value="F:protein disulfide isomerase activity"/>
    <property type="evidence" value="ECO:0007669"/>
    <property type="project" value="TreeGrafter"/>
</dbReference>
<reference evidence="2 3" key="1">
    <citation type="journal article" date="2019" name="Front. Microbiol.">
        <title>Ammonia Oxidation by the Arctic Terrestrial Thaumarchaeote Candidatus Nitrosocosmicus arcticus Is Stimulated by Increasing Temperatures.</title>
        <authorList>
            <person name="Alves R.J.E."/>
            <person name="Kerou M."/>
            <person name="Zappe A."/>
            <person name="Bittner R."/>
            <person name="Abby S.S."/>
            <person name="Schmidt H.A."/>
            <person name="Pfeifer K."/>
            <person name="Schleper C."/>
        </authorList>
    </citation>
    <scope>NUCLEOTIDE SEQUENCE [LARGE SCALE GENOMIC DNA]</scope>
    <source>
        <strain evidence="2 3">Kfb</strain>
    </source>
</reference>
<dbReference type="Pfam" id="PF00085">
    <property type="entry name" value="Thioredoxin"/>
    <property type="match status" value="1"/>
</dbReference>
<proteinExistence type="predicted"/>
<name>A0A557SUH8_9ARCH</name>
<feature type="domain" description="Thioredoxin" evidence="1">
    <location>
        <begin position="1"/>
        <end position="109"/>
    </location>
</feature>
<dbReference type="OrthoDB" id="35385at2157"/>
<dbReference type="InterPro" id="IPR013766">
    <property type="entry name" value="Thioredoxin_domain"/>
</dbReference>
<dbReference type="Proteomes" id="UP000315289">
    <property type="component" value="Unassembled WGS sequence"/>
</dbReference>
<dbReference type="Gene3D" id="3.40.30.10">
    <property type="entry name" value="Glutaredoxin"/>
    <property type="match status" value="1"/>
</dbReference>
<keyword evidence="3" id="KW-1185">Reference proteome</keyword>
<organism evidence="2 3">
    <name type="scientific">Candidatus Nitrosocosmicus arcticus</name>
    <dbReference type="NCBI Taxonomy" id="2035267"/>
    <lineage>
        <taxon>Archaea</taxon>
        <taxon>Nitrososphaerota</taxon>
        <taxon>Nitrososphaeria</taxon>
        <taxon>Nitrososphaerales</taxon>
        <taxon>Nitrososphaeraceae</taxon>
        <taxon>Candidatus Nitrosocosmicus</taxon>
    </lineage>
</organism>
<protein>
    <submittedName>
        <fullName evidence="2">Thioredoxin</fullName>
    </submittedName>
</protein>
<dbReference type="CDD" id="cd02947">
    <property type="entry name" value="TRX_family"/>
    <property type="match status" value="1"/>
</dbReference>
<dbReference type="InterPro" id="IPR036249">
    <property type="entry name" value="Thioredoxin-like_sf"/>
</dbReference>
<dbReference type="InterPro" id="IPR051063">
    <property type="entry name" value="PDI"/>
</dbReference>
<dbReference type="GO" id="GO:0006457">
    <property type="term" value="P:protein folding"/>
    <property type="evidence" value="ECO:0007669"/>
    <property type="project" value="TreeGrafter"/>
</dbReference>
<dbReference type="PANTHER" id="PTHR45672">
    <property type="entry name" value="PROTEIN DISULFIDE-ISOMERASE C17H9.14C-RELATED"/>
    <property type="match status" value="1"/>
</dbReference>
<sequence length="111" mass="12425">MKDFSPGELDSVTNSANSLILFYADWCHYCKSFKPIFENSVKKLSDEKILFGGVKLNEDENPLWDKYGINAVPTLIAFSKNTIKNRRDAKMGVGLTESDLESILSSIGINM</sequence>
<comment type="caution">
    <text evidence="2">The sequence shown here is derived from an EMBL/GenBank/DDBJ whole genome shotgun (WGS) entry which is preliminary data.</text>
</comment>
<dbReference type="RefSeq" id="WP_144732097.1">
    <property type="nucleotide sequence ID" value="NZ_ML675585.1"/>
</dbReference>
<dbReference type="PROSITE" id="PS51352">
    <property type="entry name" value="THIOREDOXIN_2"/>
    <property type="match status" value="1"/>
</dbReference>
<dbReference type="SUPFAM" id="SSF52833">
    <property type="entry name" value="Thioredoxin-like"/>
    <property type="match status" value="1"/>
</dbReference>
<evidence type="ECO:0000313" key="3">
    <source>
        <dbReference type="Proteomes" id="UP000315289"/>
    </source>
</evidence>
<dbReference type="EMBL" id="VOAH01000009">
    <property type="protein sequence ID" value="TVP40259.1"/>
    <property type="molecule type" value="Genomic_DNA"/>
</dbReference>
<evidence type="ECO:0000259" key="1">
    <source>
        <dbReference type="PROSITE" id="PS51352"/>
    </source>
</evidence>
<accession>A0A557SUH8</accession>
<evidence type="ECO:0000313" key="2">
    <source>
        <dbReference type="EMBL" id="TVP40259.1"/>
    </source>
</evidence>